<reference evidence="1" key="1">
    <citation type="submission" date="2014-07" db="EMBL/GenBank/DDBJ databases">
        <authorList>
            <person name="Urmite Genomes Urmite Genomes"/>
        </authorList>
    </citation>
    <scope>NUCLEOTIDE SEQUENCE</scope>
    <source>
        <strain evidence="1">12M76_air</strain>
    </source>
</reference>
<sequence>MRDALENQLQQYGVSADDFSDLMIRLLDRGVLCRDESKRETELYDRFLQVQPLVEDYLWVLRIRLLHETRFNMVRIFPPGAEVPGLADSDESFNSGLRERLSQQEVSLVLVLRAEYDKALRDGQVDELGQVMLSLEALSLSHRNLLGRPLPEQASEREALLRRMRQLRLIRSPGEGTLEDGEGWLIIRPGIISLVTDAALSQLAGGVAMDKADPLDEPVDHLEGGH</sequence>
<accession>A0A078MK69</accession>
<organism evidence="1">
    <name type="scientific">Pseudomonas saudimassiliensis</name>
    <dbReference type="NCBI Taxonomy" id="1461581"/>
    <lineage>
        <taxon>Bacteria</taxon>
        <taxon>Pseudomonadati</taxon>
        <taxon>Pseudomonadota</taxon>
        <taxon>Gammaproteobacteria</taxon>
        <taxon>Pseudomonadales</taxon>
        <taxon>Pseudomonadaceae</taxon>
        <taxon>Pseudomonas</taxon>
    </lineage>
</organism>
<name>A0A078MK69_9PSED</name>
<gene>
    <name evidence="1" type="ORF">BN1049_03002</name>
</gene>
<dbReference type="Pfam" id="PF13835">
    <property type="entry name" value="DUF4194"/>
    <property type="match status" value="1"/>
</dbReference>
<dbReference type="InterPro" id="IPR025449">
    <property type="entry name" value="JetB"/>
</dbReference>
<proteinExistence type="predicted"/>
<dbReference type="RefSeq" id="WP_044501224.1">
    <property type="nucleotide sequence ID" value="NZ_LK391969.1"/>
</dbReference>
<evidence type="ECO:0000313" key="1">
    <source>
        <dbReference type="EMBL" id="CEA06655.1"/>
    </source>
</evidence>
<dbReference type="PATRIC" id="fig|1461581.3.peg.2944"/>
<dbReference type="EMBL" id="LK391969">
    <property type="protein sequence ID" value="CEF28025.1"/>
    <property type="molecule type" value="Genomic_DNA"/>
</dbReference>
<evidence type="ECO:0008006" key="2">
    <source>
        <dbReference type="Google" id="ProtNLM"/>
    </source>
</evidence>
<protein>
    <recommendedName>
        <fullName evidence="2">DUF4194 domain-containing protein</fullName>
    </recommendedName>
</protein>
<dbReference type="AlphaFoldDB" id="A0A078MK69"/>
<dbReference type="EMBL" id="LM997413">
    <property type="protein sequence ID" value="CEA06655.1"/>
    <property type="molecule type" value="Genomic_DNA"/>
</dbReference>